<proteinExistence type="predicted"/>
<dbReference type="SUPFAM" id="SSF53474">
    <property type="entry name" value="alpha/beta-Hydrolases"/>
    <property type="match status" value="1"/>
</dbReference>
<evidence type="ECO:0000313" key="1">
    <source>
        <dbReference type="EMBL" id="BBH37852.1"/>
    </source>
</evidence>
<dbReference type="RefSeq" id="WP_125730244.1">
    <property type="nucleotide sequence ID" value="NZ_AP019314.1"/>
</dbReference>
<evidence type="ECO:0000313" key="2">
    <source>
        <dbReference type="Proteomes" id="UP000278152"/>
    </source>
</evidence>
<dbReference type="KEGG" id="mvz:myaer102_03140"/>
<dbReference type="EMBL" id="AP019314">
    <property type="protein sequence ID" value="BBH37852.1"/>
    <property type="molecule type" value="Genomic_DNA"/>
</dbReference>
<accession>A0A3G9JD84</accession>
<dbReference type="Gene3D" id="3.40.50.1820">
    <property type="entry name" value="alpha/beta hydrolase"/>
    <property type="match status" value="1"/>
</dbReference>
<protein>
    <submittedName>
        <fullName evidence="1">Uncharacterized protein</fullName>
    </submittedName>
</protein>
<organism evidence="1 2">
    <name type="scientific">Microcystis viridis NIES-102</name>
    <dbReference type="NCBI Taxonomy" id="213615"/>
    <lineage>
        <taxon>Bacteria</taxon>
        <taxon>Bacillati</taxon>
        <taxon>Cyanobacteriota</taxon>
        <taxon>Cyanophyceae</taxon>
        <taxon>Oscillatoriophycideae</taxon>
        <taxon>Chroococcales</taxon>
        <taxon>Microcystaceae</taxon>
        <taxon>Microcystis</taxon>
    </lineage>
</organism>
<sequence>MRQWDWNLVFIHGTGVREPAYSKTFSIIIRKLKERNENLRFQKCYWGGSLGTTLNAGGLSIPVSDQKKASETDLTDEDYVLGLWQLLYQDPLIELQILTISSEDKGSVFGEKLGEDLDNRVRALNPSSNLQEMLDQAGIGEFFSQSQSIIVNESDYQKAIESATEPLGEYRIAIARALVAQSAILVRDKYGEFALSVNGGLRDQIVEQIAAELGGTEKGVLSGIKEMISGTIRRIIQNNLQRKRNGFTEEYSGTLGDILMYQARGQKLRDFVRTTVERLEYPTVLIAHSLGGIIAVDLLLEQQLPQVALLVTIGSQSPILYELNALVGMEYNPNAKLPDTFPDWLNIYDRNDFLSYVGEKIFPGKIEDVEIDSKQPFPESHGAYWNNDKVWDAVWQKMEKIVNG</sequence>
<dbReference type="AlphaFoldDB" id="A0A3G9JD84"/>
<dbReference type="Proteomes" id="UP000278152">
    <property type="component" value="Chromosome"/>
</dbReference>
<name>A0A3G9JD84_MICVR</name>
<reference evidence="1 2" key="1">
    <citation type="submission" date="2018-11" db="EMBL/GenBank/DDBJ databases">
        <title>Complete genome sequence of Microcystis aeruginosa NIES-102.</title>
        <authorList>
            <person name="Yamaguchi H."/>
            <person name="Suzuki S."/>
            <person name="Kawachi M."/>
        </authorList>
    </citation>
    <scope>NUCLEOTIDE SEQUENCE [LARGE SCALE GENOMIC DNA]</scope>
    <source>
        <strain evidence="1 2">NIES-102</strain>
    </source>
</reference>
<dbReference type="InterPro" id="IPR029058">
    <property type="entry name" value="AB_hydrolase_fold"/>
</dbReference>
<gene>
    <name evidence="1" type="ORF">myaer102_03140</name>
</gene>